<protein>
    <submittedName>
        <fullName evidence="1">Uncharacterized protein</fullName>
    </submittedName>
</protein>
<dbReference type="Proteomes" id="UP000249046">
    <property type="component" value="Unassembled WGS sequence"/>
</dbReference>
<accession>A0A2W5K5C4</accession>
<proteinExistence type="predicted"/>
<reference evidence="1 2" key="1">
    <citation type="submission" date="2017-08" db="EMBL/GenBank/DDBJ databases">
        <title>Infants hospitalized years apart are colonized by the same room-sourced microbial strains.</title>
        <authorList>
            <person name="Brooks B."/>
            <person name="Olm M.R."/>
            <person name="Firek B.A."/>
            <person name="Baker R."/>
            <person name="Thomas B.C."/>
            <person name="Morowitz M.J."/>
            <person name="Banfield J.F."/>
        </authorList>
    </citation>
    <scope>NUCLEOTIDE SEQUENCE [LARGE SCALE GENOMIC DNA]</scope>
    <source>
        <strain evidence="1">S2_005_003_R2_42</strain>
    </source>
</reference>
<organism evidence="1 2">
    <name type="scientific">Rhodanobacter denitrificans</name>
    <dbReference type="NCBI Taxonomy" id="666685"/>
    <lineage>
        <taxon>Bacteria</taxon>
        <taxon>Pseudomonadati</taxon>
        <taxon>Pseudomonadota</taxon>
        <taxon>Gammaproteobacteria</taxon>
        <taxon>Lysobacterales</taxon>
        <taxon>Rhodanobacteraceae</taxon>
        <taxon>Rhodanobacter</taxon>
    </lineage>
</organism>
<evidence type="ECO:0000313" key="2">
    <source>
        <dbReference type="Proteomes" id="UP000249046"/>
    </source>
</evidence>
<comment type="caution">
    <text evidence="1">The sequence shown here is derived from an EMBL/GenBank/DDBJ whole genome shotgun (WGS) entry which is preliminary data.</text>
</comment>
<dbReference type="EMBL" id="QFPO01000020">
    <property type="protein sequence ID" value="PZQ10508.1"/>
    <property type="molecule type" value="Genomic_DNA"/>
</dbReference>
<gene>
    <name evidence="1" type="ORF">DI564_16130</name>
</gene>
<dbReference type="AlphaFoldDB" id="A0A2W5K5C4"/>
<sequence>MTKLDKPLRRELEIDGTAYTLVVDADGLKLTEKGKRNGAALTWKAIVSGDAGLAAALRASTEA</sequence>
<evidence type="ECO:0000313" key="1">
    <source>
        <dbReference type="EMBL" id="PZQ10508.1"/>
    </source>
</evidence>
<name>A0A2W5K5C4_9GAMM</name>